<proteinExistence type="predicted"/>
<feature type="compositionally biased region" description="Low complexity" evidence="1">
    <location>
        <begin position="25"/>
        <end position="47"/>
    </location>
</feature>
<feature type="compositionally biased region" description="Polar residues" evidence="1">
    <location>
        <begin position="107"/>
        <end position="117"/>
    </location>
</feature>
<evidence type="ECO:0000313" key="2">
    <source>
        <dbReference type="EMBL" id="GAM39452.1"/>
    </source>
</evidence>
<feature type="compositionally biased region" description="Polar residues" evidence="1">
    <location>
        <begin position="58"/>
        <end position="72"/>
    </location>
</feature>
<feature type="compositionally biased region" description="Low complexity" evidence="1">
    <location>
        <begin position="198"/>
        <end position="214"/>
    </location>
</feature>
<keyword evidence="3" id="KW-1185">Reference proteome</keyword>
<accession>A0A6V8HD97</accession>
<feature type="compositionally biased region" description="Polar residues" evidence="1">
    <location>
        <begin position="261"/>
        <end position="277"/>
    </location>
</feature>
<feature type="compositionally biased region" description="Polar residues" evidence="1">
    <location>
        <begin position="225"/>
        <end position="235"/>
    </location>
</feature>
<name>A0A6V8HD97_TALPI</name>
<protein>
    <submittedName>
        <fullName evidence="2">Uncharacterized protein</fullName>
    </submittedName>
</protein>
<feature type="compositionally biased region" description="Basic and acidic residues" evidence="1">
    <location>
        <begin position="354"/>
        <end position="381"/>
    </location>
</feature>
<feature type="region of interest" description="Disordered" evidence="1">
    <location>
        <begin position="310"/>
        <end position="381"/>
    </location>
</feature>
<feature type="compositionally biased region" description="Polar residues" evidence="1">
    <location>
        <begin position="310"/>
        <end position="322"/>
    </location>
</feature>
<dbReference type="AlphaFoldDB" id="A0A6V8HD97"/>
<sequence length="381" mass="40891">MAAANDPRRTKGGSRHPIVFTTATSYTSYSSSQSSASYYPSSCSSISPPRNHYHHHLNTASPPSRRSQANDHNSAREHLASLIRKHGPPTPVSSSSSLRKLTSTSPINTSFLPSDSVETPPASPAPVEEPYESTAGSRPIPIPRANLSRSFEDLPLTPLTGRFDHQYLAERPIKDSHSSSGHPRHSRNEKSSRKKKSQQTSSSVSESTSTTSRSSRSKKIPMSGPSLTMSHQSGPVSPKPAPKDSPMYLGNLPRFHPAVYQSPNSTPNASLSPSTSNHHPRSFGYRVASGGSGSSREALRQYRELVAASVSLSRNASDSSDAGISAPRLDPLGSPGPVTPLALEEAESYLSARSGDHTSPRQADSERERHGSTRTKDAKGR</sequence>
<reference evidence="3" key="1">
    <citation type="journal article" date="2015" name="Genome Announc.">
        <title>Draft genome sequence of Talaromyces cellulolyticus strain Y-94, a source of lignocellulosic biomass-degrading enzymes.</title>
        <authorList>
            <person name="Fujii T."/>
            <person name="Koike H."/>
            <person name="Sawayama S."/>
            <person name="Yano S."/>
            <person name="Inoue H."/>
        </authorList>
    </citation>
    <scope>NUCLEOTIDE SEQUENCE [LARGE SCALE GENOMIC DNA]</scope>
    <source>
        <strain evidence="3">Y-94</strain>
    </source>
</reference>
<gene>
    <name evidence="2" type="ORF">TCE0_034f11014</name>
</gene>
<feature type="compositionally biased region" description="Low complexity" evidence="1">
    <location>
        <begin position="92"/>
        <end position="106"/>
    </location>
</feature>
<evidence type="ECO:0000256" key="1">
    <source>
        <dbReference type="SAM" id="MobiDB-lite"/>
    </source>
</evidence>
<feature type="region of interest" description="Disordered" evidence="1">
    <location>
        <begin position="171"/>
        <end position="297"/>
    </location>
</feature>
<dbReference type="Proteomes" id="UP000053095">
    <property type="component" value="Unassembled WGS sequence"/>
</dbReference>
<evidence type="ECO:0000313" key="3">
    <source>
        <dbReference type="Proteomes" id="UP000053095"/>
    </source>
</evidence>
<feature type="region of interest" description="Disordered" evidence="1">
    <location>
        <begin position="25"/>
        <end position="146"/>
    </location>
</feature>
<organism evidence="2 3">
    <name type="scientific">Talaromyces pinophilus</name>
    <name type="common">Penicillium pinophilum</name>
    <dbReference type="NCBI Taxonomy" id="128442"/>
    <lineage>
        <taxon>Eukaryota</taxon>
        <taxon>Fungi</taxon>
        <taxon>Dikarya</taxon>
        <taxon>Ascomycota</taxon>
        <taxon>Pezizomycotina</taxon>
        <taxon>Eurotiomycetes</taxon>
        <taxon>Eurotiomycetidae</taxon>
        <taxon>Eurotiales</taxon>
        <taxon>Trichocomaceae</taxon>
        <taxon>Talaromyces</taxon>
        <taxon>Talaromyces sect. Talaromyces</taxon>
    </lineage>
</organism>
<comment type="caution">
    <text evidence="2">The sequence shown here is derived from an EMBL/GenBank/DDBJ whole genome shotgun (WGS) entry which is preliminary data.</text>
</comment>
<dbReference type="EMBL" id="DF933830">
    <property type="protein sequence ID" value="GAM39452.1"/>
    <property type="molecule type" value="Genomic_DNA"/>
</dbReference>